<gene>
    <name evidence="2" type="ORF">OG814_22565</name>
</gene>
<accession>A0ABZ1LBN1</accession>
<protein>
    <submittedName>
        <fullName evidence="2">Uncharacterized protein</fullName>
    </submittedName>
</protein>
<dbReference type="EMBL" id="CP108188">
    <property type="protein sequence ID" value="WTR71863.1"/>
    <property type="molecule type" value="Genomic_DNA"/>
</dbReference>
<reference evidence="2 3" key="1">
    <citation type="submission" date="2022-10" db="EMBL/GenBank/DDBJ databases">
        <title>The complete genomes of actinobacterial strains from the NBC collection.</title>
        <authorList>
            <person name="Joergensen T.S."/>
            <person name="Alvarez Arevalo M."/>
            <person name="Sterndorff E.B."/>
            <person name="Faurdal D."/>
            <person name="Vuksanovic O."/>
            <person name="Mourched A.-S."/>
            <person name="Charusanti P."/>
            <person name="Shaw S."/>
            <person name="Blin K."/>
            <person name="Weber T."/>
        </authorList>
    </citation>
    <scope>NUCLEOTIDE SEQUENCE [LARGE SCALE GENOMIC DNA]</scope>
    <source>
        <strain evidence="2 3">NBC_00123</strain>
    </source>
</reference>
<sequence length="131" mass="13549">MRIRIMSDGDEAALTELQTWLADTPGTADLPVEQVTGDGTTMSVLEAVDIVLGHFTDIGAFALAYATWRSTRNTGSDTASGAGGPTEGDGARTLTHGATTVDIGHLTPDELSALLHRLNGGDQQEQDGPGA</sequence>
<proteinExistence type="predicted"/>
<evidence type="ECO:0000256" key="1">
    <source>
        <dbReference type="SAM" id="MobiDB-lite"/>
    </source>
</evidence>
<evidence type="ECO:0000313" key="2">
    <source>
        <dbReference type="EMBL" id="WTR71863.1"/>
    </source>
</evidence>
<feature type="region of interest" description="Disordered" evidence="1">
    <location>
        <begin position="72"/>
        <end position="103"/>
    </location>
</feature>
<dbReference type="Pfam" id="PF19953">
    <property type="entry name" value="EACC1"/>
    <property type="match status" value="1"/>
</dbReference>
<organism evidence="2 3">
    <name type="scientific">Streptomyces zaomyceticus</name>
    <dbReference type="NCBI Taxonomy" id="68286"/>
    <lineage>
        <taxon>Bacteria</taxon>
        <taxon>Bacillati</taxon>
        <taxon>Actinomycetota</taxon>
        <taxon>Actinomycetes</taxon>
        <taxon>Kitasatosporales</taxon>
        <taxon>Streptomycetaceae</taxon>
        <taxon>Streptomyces</taxon>
    </lineage>
</organism>
<evidence type="ECO:0000313" key="3">
    <source>
        <dbReference type="Proteomes" id="UP001622594"/>
    </source>
</evidence>
<dbReference type="Proteomes" id="UP001622594">
    <property type="component" value="Chromosome"/>
</dbReference>
<dbReference type="RefSeq" id="WP_398170610.1">
    <property type="nucleotide sequence ID" value="NZ_CP108188.1"/>
</dbReference>
<name>A0ABZ1LBN1_9ACTN</name>
<dbReference type="InterPro" id="IPR045428">
    <property type="entry name" value="EACC1"/>
</dbReference>
<keyword evidence="3" id="KW-1185">Reference proteome</keyword>